<name>Q8L0V6_ECOLX</name>
<gene>
    <name evidence="1" type="primary">kfoD</name>
</gene>
<evidence type="ECO:0000313" key="1">
    <source>
        <dbReference type="EMBL" id="BAC00521.1"/>
    </source>
</evidence>
<sequence length="488" mass="56101">MLKNLTFDHILSLSKKEDKIKLVQLIVNHLDERTLSCIKNISTGKGFNAHLKILELFDLWLSEYFEYIIIPNKLSNAGTFYFAFFFPEFYIKRFNKNNTDLSSLGDTSFKRLMSRPHIPNYVYNLVINSNGCTFNSIKLLLLALSLTSKRFYETPQQERNFLCHINEIVLANADEYSGIISCIIKSRISVIDDFISSNVSLNTNRQIALFITGQSRGFIDALPNLVSEITIPSDVDVFISTWKDIGHTQLSKERICRIFDSEAAQYVSEPDNYSFVDEHYDELKDLSLSSYKNNNLEEIYSSFFSGCNSVLINIKDDGEYPYNKMSNAEKMYYHNSFWFCSLKNHNWDKYRCIIKIRPDALLQVDNVTINDIDVDDSVYCEDSNGWIFREWGFGIGDQLFYGDPDIMKKLMCVHGLEKIYSQLTSLISSSNVYYSGHINVGLCAWANVYDCQVSNLKIKNIVSASKNIARTNTFFAGMSYLLQGIDIT</sequence>
<reference evidence="1" key="1">
    <citation type="journal article" date="2002" name="J. Biol. Chem.">
        <title>Molecular cloning and characterization of chondroitin polymerase from Escherichia coli strain K4.</title>
        <authorList>
            <person name="Ninomiya T."/>
            <person name="Sugiura N."/>
            <person name="Tawada A."/>
            <person name="Sugimoto K."/>
            <person name="Watanabe H."/>
            <person name="Kimata K."/>
        </authorList>
    </citation>
    <scope>NUCLEOTIDE SEQUENCE</scope>
    <source>
        <strain evidence="1">K4</strain>
    </source>
</reference>
<proteinExistence type="predicted"/>
<dbReference type="AlphaFoldDB" id="Q8L0V6"/>
<protein>
    <submittedName>
        <fullName evidence="1">Uncharacterized protein kfoD</fullName>
    </submittedName>
</protein>
<accession>Q8L0V6</accession>
<dbReference type="EMBL" id="AB079602">
    <property type="protein sequence ID" value="BAC00521.1"/>
    <property type="molecule type" value="Genomic_DNA"/>
</dbReference>
<organism evidence="1">
    <name type="scientific">Escherichia coli</name>
    <dbReference type="NCBI Taxonomy" id="562"/>
    <lineage>
        <taxon>Bacteria</taxon>
        <taxon>Pseudomonadati</taxon>
        <taxon>Pseudomonadota</taxon>
        <taxon>Gammaproteobacteria</taxon>
        <taxon>Enterobacterales</taxon>
        <taxon>Enterobacteriaceae</taxon>
        <taxon>Escherichia</taxon>
    </lineage>
</organism>